<keyword evidence="1" id="KW-1133">Transmembrane helix</keyword>
<feature type="transmembrane region" description="Helical" evidence="1">
    <location>
        <begin position="59"/>
        <end position="79"/>
    </location>
</feature>
<proteinExistence type="predicted"/>
<keyword evidence="1" id="KW-0472">Membrane</keyword>
<dbReference type="Proteomes" id="UP000632740">
    <property type="component" value="Unassembled WGS sequence"/>
</dbReference>
<keyword evidence="1" id="KW-0812">Transmembrane</keyword>
<reference evidence="2" key="1">
    <citation type="submission" date="2021-01" db="EMBL/GenBank/DDBJ databases">
        <title>Whole genome shotgun sequence of Cellulomonas chitinilytica NBRC 110799.</title>
        <authorList>
            <person name="Komaki H."/>
            <person name="Tamura T."/>
        </authorList>
    </citation>
    <scope>NUCLEOTIDE SEQUENCE</scope>
    <source>
        <strain evidence="2">NBRC 110799</strain>
    </source>
</reference>
<feature type="transmembrane region" description="Helical" evidence="1">
    <location>
        <begin position="230"/>
        <end position="250"/>
    </location>
</feature>
<accession>A0A919NZX8</accession>
<comment type="caution">
    <text evidence="2">The sequence shown here is derived from an EMBL/GenBank/DDBJ whole genome shotgun (WGS) entry which is preliminary data.</text>
</comment>
<feature type="transmembrane region" description="Helical" evidence="1">
    <location>
        <begin position="126"/>
        <end position="146"/>
    </location>
</feature>
<protein>
    <submittedName>
        <fullName evidence="2">Uncharacterized protein</fullName>
    </submittedName>
</protein>
<sequence>MRDAWVWCAVGVATSAAVVAVAGLLAAGHVSLAWGLFLGGSGSGGDLTITTFMGDAHDVVRTTAVALVWPAVFLLAGAVRTTVLVARGRRRERQAVETRFGLFLVVALSVNMLTSLLVTRRLGDETAWLDATTATPWAVAVVWAFVEGHAAARRRELAGTRPPVPPEAAARLGRQSTVIAAIVTLAGVATVAWSAVLAGRATHPVRWGAALAGKHGSGVGAVFDVAPRHLVTVAALVVGVPVTLAVVGAARTRWHNRAGRPWPRLSGWTLLSVPAAVVMVPNVAIMFTAGTYAPGGGWAVLGLAWVQIGVVVGFVAAVLLLMRTDVTPVAAPPRRDPQAETEVAAAVRRRARFDEARRRTAKKKAARARSRR</sequence>
<dbReference type="AlphaFoldDB" id="A0A919NZX8"/>
<evidence type="ECO:0000313" key="2">
    <source>
        <dbReference type="EMBL" id="GIG20763.1"/>
    </source>
</evidence>
<dbReference type="EMBL" id="BONK01000004">
    <property type="protein sequence ID" value="GIG20763.1"/>
    <property type="molecule type" value="Genomic_DNA"/>
</dbReference>
<feature type="transmembrane region" description="Helical" evidence="1">
    <location>
        <begin position="298"/>
        <end position="321"/>
    </location>
</feature>
<feature type="transmembrane region" description="Helical" evidence="1">
    <location>
        <begin position="178"/>
        <end position="198"/>
    </location>
</feature>
<gene>
    <name evidence="2" type="ORF">Cch01nite_14870</name>
</gene>
<evidence type="ECO:0000313" key="3">
    <source>
        <dbReference type="Proteomes" id="UP000632740"/>
    </source>
</evidence>
<organism evidence="2 3">
    <name type="scientific">Cellulomonas chitinilytica</name>
    <dbReference type="NCBI Taxonomy" id="398759"/>
    <lineage>
        <taxon>Bacteria</taxon>
        <taxon>Bacillati</taxon>
        <taxon>Actinomycetota</taxon>
        <taxon>Actinomycetes</taxon>
        <taxon>Micrococcales</taxon>
        <taxon>Cellulomonadaceae</taxon>
        <taxon>Cellulomonas</taxon>
    </lineage>
</organism>
<keyword evidence="3" id="KW-1185">Reference proteome</keyword>
<name>A0A919NZX8_9CELL</name>
<feature type="transmembrane region" description="Helical" evidence="1">
    <location>
        <begin position="270"/>
        <end position="292"/>
    </location>
</feature>
<feature type="transmembrane region" description="Helical" evidence="1">
    <location>
        <begin position="100"/>
        <end position="120"/>
    </location>
</feature>
<evidence type="ECO:0000256" key="1">
    <source>
        <dbReference type="SAM" id="Phobius"/>
    </source>
</evidence>